<keyword evidence="3" id="KW-0902">Two-component regulatory system</keyword>
<keyword evidence="4" id="KW-0472">Membrane</keyword>
<dbReference type="CDD" id="cd16917">
    <property type="entry name" value="HATPase_UhpB-NarQ-NarX-like"/>
    <property type="match status" value="1"/>
</dbReference>
<dbReference type="GO" id="GO:0000155">
    <property type="term" value="F:phosphorelay sensor kinase activity"/>
    <property type="evidence" value="ECO:0007669"/>
    <property type="project" value="InterPro"/>
</dbReference>
<dbReference type="InterPro" id="IPR003594">
    <property type="entry name" value="HATPase_dom"/>
</dbReference>
<keyword evidence="1" id="KW-0808">Transferase</keyword>
<dbReference type="InterPro" id="IPR050482">
    <property type="entry name" value="Sensor_HK_TwoCompSys"/>
</dbReference>
<evidence type="ECO:0000256" key="3">
    <source>
        <dbReference type="ARBA" id="ARBA00023012"/>
    </source>
</evidence>
<dbReference type="EMBL" id="CAAHFH010000002">
    <property type="protein sequence ID" value="VGO22286.1"/>
    <property type="molecule type" value="Genomic_DNA"/>
</dbReference>
<keyword evidence="4" id="KW-0812">Transmembrane</keyword>
<dbReference type="InterPro" id="IPR036890">
    <property type="entry name" value="HATPase_C_sf"/>
</dbReference>
<feature type="signal peptide" evidence="5">
    <location>
        <begin position="1"/>
        <end position="17"/>
    </location>
</feature>
<feature type="domain" description="Histidine kinase/HSP90-like ATPase" evidence="6">
    <location>
        <begin position="592"/>
        <end position="686"/>
    </location>
</feature>
<evidence type="ECO:0000256" key="5">
    <source>
        <dbReference type="SAM" id="SignalP"/>
    </source>
</evidence>
<dbReference type="GO" id="GO:0046983">
    <property type="term" value="F:protein dimerization activity"/>
    <property type="evidence" value="ECO:0007669"/>
    <property type="project" value="InterPro"/>
</dbReference>
<dbReference type="GO" id="GO:0016020">
    <property type="term" value="C:membrane"/>
    <property type="evidence" value="ECO:0007669"/>
    <property type="project" value="InterPro"/>
</dbReference>
<evidence type="ECO:0000256" key="1">
    <source>
        <dbReference type="ARBA" id="ARBA00022679"/>
    </source>
</evidence>
<dbReference type="PANTHER" id="PTHR24421">
    <property type="entry name" value="NITRATE/NITRITE SENSOR PROTEIN NARX-RELATED"/>
    <property type="match status" value="1"/>
</dbReference>
<dbReference type="Pfam" id="PF07730">
    <property type="entry name" value="HisKA_3"/>
    <property type="match status" value="1"/>
</dbReference>
<reference evidence="7 8" key="1">
    <citation type="submission" date="2019-04" db="EMBL/GenBank/DDBJ databases">
        <authorList>
            <person name="Van Vliet M D."/>
        </authorList>
    </citation>
    <scope>NUCLEOTIDE SEQUENCE [LARGE SCALE GENOMIC DNA]</scope>
    <source>
        <strain evidence="7 8">F21</strain>
    </source>
</reference>
<dbReference type="Pfam" id="PF02518">
    <property type="entry name" value="HATPase_c"/>
    <property type="match status" value="1"/>
</dbReference>
<dbReference type="PANTHER" id="PTHR24421:SF62">
    <property type="entry name" value="SENSORY TRANSDUCTION HISTIDINE KINASE"/>
    <property type="match status" value="1"/>
</dbReference>
<dbReference type="Proteomes" id="UP000346198">
    <property type="component" value="Unassembled WGS sequence"/>
</dbReference>
<gene>
    <name evidence="7" type="primary">liaS_6</name>
    <name evidence="7" type="ORF">SCARR_04368</name>
</gene>
<keyword evidence="8" id="KW-1185">Reference proteome</keyword>
<protein>
    <submittedName>
        <fullName evidence="7">Sensor histidine kinase LiaS</fullName>
    </submittedName>
</protein>
<dbReference type="InterPro" id="IPR011712">
    <property type="entry name" value="Sig_transdc_His_kin_sub3_dim/P"/>
</dbReference>
<dbReference type="SMART" id="SM00387">
    <property type="entry name" value="HATPase_c"/>
    <property type="match status" value="1"/>
</dbReference>
<evidence type="ECO:0000313" key="8">
    <source>
        <dbReference type="Proteomes" id="UP000346198"/>
    </source>
</evidence>
<organism evidence="7 8">
    <name type="scientific">Pontiella sulfatireligans</name>
    <dbReference type="NCBI Taxonomy" id="2750658"/>
    <lineage>
        <taxon>Bacteria</taxon>
        <taxon>Pseudomonadati</taxon>
        <taxon>Kiritimatiellota</taxon>
        <taxon>Kiritimatiellia</taxon>
        <taxon>Kiritimatiellales</taxon>
        <taxon>Pontiellaceae</taxon>
        <taxon>Pontiella</taxon>
    </lineage>
</organism>
<keyword evidence="4" id="KW-1133">Transmembrane helix</keyword>
<dbReference type="Gene3D" id="1.20.5.1930">
    <property type="match status" value="1"/>
</dbReference>
<keyword evidence="5" id="KW-0732">Signal</keyword>
<sequence>MRSAVAGVLLFAGTAAAGPAIESIAEIRSLPPAEAAKGLPVSIEAQVLRVQPSLLGFFAFDGKHGLYVGRYRGNSTPRPLESGDMVRIEGFTSAGEFIPDVSAERVTVLESRPLPEARPLRLDEINSAGIDCDWVSVTGRLTSMLIGGKTFQAIVLQLEMHGLIAMSIQVPYSEEAEKQLAEIMFKQVRFDAVIGSVFNRQRQLTGRVLYVNSVADFKPLHEEEPGAELQSVPIHSLMRLGVDHQQAVRTHGRVTYAGPREIFLRGEQACLKAAVLDGSAVEVGQRVELEGFTVREAVSPGFRARSVSVLEPAESNGGPEPQAVILEAELGPGLNYELVKIQARLVDVGKTFGLLPNELEGRGRLSLLCRSGTHLFEAKLPPGMEVSEQLRPGALLELTGICHLIENRRIQWRLFIDGLWLQLRSEDDLVVLQPVPWWTTKRLLWISGAALGIASLFLVWVAALRKTVGRQTAVIGKQIKRETVLNERQRIARELHDTLEQGLTALSIQLKNILRKIEKNPASAGASVELAESMLRVCREESRASIHDLRGGILEEMDLQAAIEHTLGPLFENSTAVFAVEREGAPLRLTLFAEHHLLRMVTEAANNAIAHAAPKTFRVELRYSPNEFRLVLEDDGCGFDPGIIQGTGRFGVRGMYERANRLHGTLEIESKAGRGTKLHLAVPVAEFIKEEDHE</sequence>
<feature type="chain" id="PRO_5025349730" evidence="5">
    <location>
        <begin position="18"/>
        <end position="694"/>
    </location>
</feature>
<keyword evidence="2 7" id="KW-0418">Kinase</keyword>
<evidence type="ECO:0000256" key="4">
    <source>
        <dbReference type="SAM" id="Phobius"/>
    </source>
</evidence>
<feature type="transmembrane region" description="Helical" evidence="4">
    <location>
        <begin position="443"/>
        <end position="463"/>
    </location>
</feature>
<evidence type="ECO:0000256" key="2">
    <source>
        <dbReference type="ARBA" id="ARBA00022777"/>
    </source>
</evidence>
<dbReference type="Gene3D" id="3.30.565.10">
    <property type="entry name" value="Histidine kinase-like ATPase, C-terminal domain"/>
    <property type="match status" value="1"/>
</dbReference>
<name>A0A6C2UTP5_9BACT</name>
<dbReference type="SUPFAM" id="SSF55874">
    <property type="entry name" value="ATPase domain of HSP90 chaperone/DNA topoisomerase II/histidine kinase"/>
    <property type="match status" value="1"/>
</dbReference>
<proteinExistence type="predicted"/>
<dbReference type="AlphaFoldDB" id="A0A6C2UTP5"/>
<evidence type="ECO:0000259" key="6">
    <source>
        <dbReference type="SMART" id="SM00387"/>
    </source>
</evidence>
<evidence type="ECO:0000313" key="7">
    <source>
        <dbReference type="EMBL" id="VGO22286.1"/>
    </source>
</evidence>
<accession>A0A6C2UTP5</accession>